<gene>
    <name evidence="1" type="ORF">EZS27_018547</name>
</gene>
<sequence>MKQHLILLLVVYSLSSLFVHAQSLQWTKKDSLNLSRLLKSNGEIKLNRGAVTIDFGGGPVTPSLIAKPALKYDETLPSVYQENEKRNKTYDFLYQPNIINISNLLKPYSNWTQTWRDARPRNSREEIEATSVHYNSGSTISGLDFMKPFTKEFWDAKGRARRARTLEVLEAY</sequence>
<dbReference type="InterPro" id="IPR032338">
    <property type="entry name" value="DUF4858"/>
</dbReference>
<evidence type="ECO:0008006" key="2">
    <source>
        <dbReference type="Google" id="ProtNLM"/>
    </source>
</evidence>
<protein>
    <recommendedName>
        <fullName evidence="2">DUF4858 domain-containing protein</fullName>
    </recommendedName>
</protein>
<reference evidence="1" key="1">
    <citation type="submission" date="2019-03" db="EMBL/GenBank/DDBJ databases">
        <title>Single cell metagenomics reveals metabolic interactions within the superorganism composed of flagellate Streblomastix strix and complex community of Bacteroidetes bacteria on its surface.</title>
        <authorList>
            <person name="Treitli S.C."/>
            <person name="Kolisko M."/>
            <person name="Husnik F."/>
            <person name="Keeling P."/>
            <person name="Hampl V."/>
        </authorList>
    </citation>
    <scope>NUCLEOTIDE SEQUENCE</scope>
    <source>
        <strain evidence="1">STM</strain>
    </source>
</reference>
<dbReference type="Pfam" id="PF16150">
    <property type="entry name" value="DUF4858"/>
    <property type="match status" value="2"/>
</dbReference>
<proteinExistence type="predicted"/>
<evidence type="ECO:0000313" key="1">
    <source>
        <dbReference type="EMBL" id="KAA6332996.1"/>
    </source>
</evidence>
<comment type="caution">
    <text evidence="1">The sequence shown here is derived from an EMBL/GenBank/DDBJ whole genome shotgun (WGS) entry which is preliminary data.</text>
</comment>
<dbReference type="AlphaFoldDB" id="A0A5J4RFZ8"/>
<accession>A0A5J4RFZ8</accession>
<name>A0A5J4RFZ8_9ZZZZ</name>
<dbReference type="EMBL" id="SNRY01001168">
    <property type="protein sequence ID" value="KAA6332996.1"/>
    <property type="molecule type" value="Genomic_DNA"/>
</dbReference>
<organism evidence="1">
    <name type="scientific">termite gut metagenome</name>
    <dbReference type="NCBI Taxonomy" id="433724"/>
    <lineage>
        <taxon>unclassified sequences</taxon>
        <taxon>metagenomes</taxon>
        <taxon>organismal metagenomes</taxon>
    </lineage>
</organism>